<protein>
    <recommendedName>
        <fullName evidence="3">CIDE-N domain-containing protein</fullName>
    </recommendedName>
</protein>
<dbReference type="Gene3D" id="3.10.20.10">
    <property type="match status" value="1"/>
</dbReference>
<dbReference type="EMBL" id="JAZGQO010000011">
    <property type="protein sequence ID" value="KAK6174634.1"/>
    <property type="molecule type" value="Genomic_DNA"/>
</dbReference>
<gene>
    <name evidence="1" type="ORF">SNE40_017873</name>
</gene>
<keyword evidence="2" id="KW-1185">Reference proteome</keyword>
<dbReference type="Proteomes" id="UP001347796">
    <property type="component" value="Unassembled WGS sequence"/>
</dbReference>
<evidence type="ECO:0000313" key="2">
    <source>
        <dbReference type="Proteomes" id="UP001347796"/>
    </source>
</evidence>
<comment type="caution">
    <text evidence="1">The sequence shown here is derived from an EMBL/GenBank/DDBJ whole genome shotgun (WGS) entry which is preliminary data.</text>
</comment>
<dbReference type="AlphaFoldDB" id="A0AAN8JHV9"/>
<name>A0AAN8JHV9_PATCE</name>
<sequence>MLRIRSSALRRNKVHKVFNLFVMYPSGAAKLNLDSSYAELSVLLEEDRTIIEDNELMELADRTLFLTTGDQQWGPASL</sequence>
<accession>A0AAN8JHV9</accession>
<reference evidence="1 2" key="1">
    <citation type="submission" date="2024-01" db="EMBL/GenBank/DDBJ databases">
        <title>The genome of the rayed Mediterranean limpet Patella caerulea (Linnaeus, 1758).</title>
        <authorList>
            <person name="Anh-Thu Weber A."/>
            <person name="Halstead-Nussloch G."/>
        </authorList>
    </citation>
    <scope>NUCLEOTIDE SEQUENCE [LARGE SCALE GENOMIC DNA]</scope>
    <source>
        <strain evidence="1">AATW-2023a</strain>
        <tissue evidence="1">Whole specimen</tissue>
    </source>
</reference>
<organism evidence="1 2">
    <name type="scientific">Patella caerulea</name>
    <name type="common">Rayed Mediterranean limpet</name>
    <dbReference type="NCBI Taxonomy" id="87958"/>
    <lineage>
        <taxon>Eukaryota</taxon>
        <taxon>Metazoa</taxon>
        <taxon>Spiralia</taxon>
        <taxon>Lophotrochozoa</taxon>
        <taxon>Mollusca</taxon>
        <taxon>Gastropoda</taxon>
        <taxon>Patellogastropoda</taxon>
        <taxon>Patelloidea</taxon>
        <taxon>Patellidae</taxon>
        <taxon>Patella</taxon>
    </lineage>
</organism>
<evidence type="ECO:0008006" key="3">
    <source>
        <dbReference type="Google" id="ProtNLM"/>
    </source>
</evidence>
<evidence type="ECO:0000313" key="1">
    <source>
        <dbReference type="EMBL" id="KAK6174634.1"/>
    </source>
</evidence>
<proteinExistence type="predicted"/>